<reference evidence="5 6" key="1">
    <citation type="journal article" date="2024" name="BMC Genomics">
        <title>Genome assembly of redclaw crayfish (Cherax quadricarinatus) provides insights into its immune adaptation and hypoxia tolerance.</title>
        <authorList>
            <person name="Liu Z."/>
            <person name="Zheng J."/>
            <person name="Li H."/>
            <person name="Fang K."/>
            <person name="Wang S."/>
            <person name="He J."/>
            <person name="Zhou D."/>
            <person name="Weng S."/>
            <person name="Chi M."/>
            <person name="Gu Z."/>
            <person name="He J."/>
            <person name="Li F."/>
            <person name="Wang M."/>
        </authorList>
    </citation>
    <scope>NUCLEOTIDE SEQUENCE [LARGE SCALE GENOMIC DNA]</scope>
    <source>
        <strain evidence="5">ZL_2023a</strain>
    </source>
</reference>
<dbReference type="AlphaFoldDB" id="A0AAW0WR09"/>
<feature type="region of interest" description="Disordered" evidence="3">
    <location>
        <begin position="170"/>
        <end position="240"/>
    </location>
</feature>
<comment type="caution">
    <text evidence="5">The sequence shown here is derived from an EMBL/GenBank/DDBJ whole genome shotgun (WGS) entry which is preliminary data.</text>
</comment>
<sequence length="240" mass="27308">NTPTCVHYERRTQYKTVYQDQNQVDTRRVFACCPGWSTQDKVKDGEQTEEVKGGDGGCSIKAKSPSSNGGQEIIHEGEVYYLVVDPQDNSSSSDTDKDLKRLVVSAGRARERDEDKISLEQLTDSNEYNKHGRNRGVSHYPITQDIYKENLDSSNHNFVPLARNARRETLRDQPHQQPPVTSTTSPQPPSVTTTRRHLKATSSTINRRHHGHQHRTFLASQTTPNTGRRRQRHHRGRSPT</sequence>
<dbReference type="EMBL" id="JARKIK010000065">
    <property type="protein sequence ID" value="KAK8730158.1"/>
    <property type="molecule type" value="Genomic_DNA"/>
</dbReference>
<dbReference type="InterPro" id="IPR011489">
    <property type="entry name" value="EMI_domain"/>
</dbReference>
<evidence type="ECO:0000256" key="3">
    <source>
        <dbReference type="SAM" id="MobiDB-lite"/>
    </source>
</evidence>
<keyword evidence="2" id="KW-1015">Disulfide bond</keyword>
<keyword evidence="1" id="KW-0732">Signal</keyword>
<evidence type="ECO:0000256" key="1">
    <source>
        <dbReference type="ARBA" id="ARBA00022729"/>
    </source>
</evidence>
<feature type="non-terminal residue" evidence="5">
    <location>
        <position position="1"/>
    </location>
</feature>
<feature type="compositionally biased region" description="Low complexity" evidence="3">
    <location>
        <begin position="178"/>
        <end position="193"/>
    </location>
</feature>
<evidence type="ECO:0000259" key="4">
    <source>
        <dbReference type="PROSITE" id="PS51041"/>
    </source>
</evidence>
<dbReference type="Proteomes" id="UP001445076">
    <property type="component" value="Unassembled WGS sequence"/>
</dbReference>
<feature type="compositionally biased region" description="Basic and acidic residues" evidence="3">
    <location>
        <begin position="44"/>
        <end position="53"/>
    </location>
</feature>
<feature type="domain" description="EMI" evidence="4">
    <location>
        <begin position="1"/>
        <end position="47"/>
    </location>
</feature>
<evidence type="ECO:0000256" key="2">
    <source>
        <dbReference type="ARBA" id="ARBA00023157"/>
    </source>
</evidence>
<feature type="region of interest" description="Disordered" evidence="3">
    <location>
        <begin position="108"/>
        <end position="138"/>
    </location>
</feature>
<gene>
    <name evidence="5" type="ORF">OTU49_008118</name>
</gene>
<proteinExistence type="predicted"/>
<evidence type="ECO:0000313" key="5">
    <source>
        <dbReference type="EMBL" id="KAK8730158.1"/>
    </source>
</evidence>
<evidence type="ECO:0000313" key="6">
    <source>
        <dbReference type="Proteomes" id="UP001445076"/>
    </source>
</evidence>
<feature type="compositionally biased region" description="Basic residues" evidence="3">
    <location>
        <begin position="227"/>
        <end position="240"/>
    </location>
</feature>
<protein>
    <recommendedName>
        <fullName evidence="4">EMI domain-containing protein</fullName>
    </recommendedName>
</protein>
<keyword evidence="6" id="KW-1185">Reference proteome</keyword>
<feature type="non-terminal residue" evidence="5">
    <location>
        <position position="240"/>
    </location>
</feature>
<organism evidence="5 6">
    <name type="scientific">Cherax quadricarinatus</name>
    <name type="common">Australian red claw crayfish</name>
    <dbReference type="NCBI Taxonomy" id="27406"/>
    <lineage>
        <taxon>Eukaryota</taxon>
        <taxon>Metazoa</taxon>
        <taxon>Ecdysozoa</taxon>
        <taxon>Arthropoda</taxon>
        <taxon>Crustacea</taxon>
        <taxon>Multicrustacea</taxon>
        <taxon>Malacostraca</taxon>
        <taxon>Eumalacostraca</taxon>
        <taxon>Eucarida</taxon>
        <taxon>Decapoda</taxon>
        <taxon>Pleocyemata</taxon>
        <taxon>Astacidea</taxon>
        <taxon>Parastacoidea</taxon>
        <taxon>Parastacidae</taxon>
        <taxon>Cherax</taxon>
    </lineage>
</organism>
<dbReference type="Pfam" id="PF07546">
    <property type="entry name" value="EMI"/>
    <property type="match status" value="1"/>
</dbReference>
<dbReference type="PROSITE" id="PS51041">
    <property type="entry name" value="EMI"/>
    <property type="match status" value="1"/>
</dbReference>
<feature type="compositionally biased region" description="Basic residues" evidence="3">
    <location>
        <begin position="206"/>
        <end position="215"/>
    </location>
</feature>
<name>A0AAW0WR09_CHEQU</name>
<feature type="region of interest" description="Disordered" evidence="3">
    <location>
        <begin position="44"/>
        <end position="71"/>
    </location>
</feature>
<accession>A0AAW0WR09</accession>
<feature type="compositionally biased region" description="Basic and acidic residues" evidence="3">
    <location>
        <begin position="108"/>
        <end position="118"/>
    </location>
</feature>